<evidence type="ECO:0000256" key="7">
    <source>
        <dbReference type="ARBA" id="ARBA00023237"/>
    </source>
</evidence>
<evidence type="ECO:0000256" key="2">
    <source>
        <dbReference type="ARBA" id="ARBA00022448"/>
    </source>
</evidence>
<dbReference type="InterPro" id="IPR012910">
    <property type="entry name" value="Plug_dom"/>
</dbReference>
<accession>L0G5A5</accession>
<keyword evidence="4 8" id="KW-0812">Transmembrane</keyword>
<dbReference type="InterPro" id="IPR037066">
    <property type="entry name" value="Plug_dom_sf"/>
</dbReference>
<keyword evidence="2 8" id="KW-0813">Transport</keyword>
<dbReference type="SUPFAM" id="SSF49464">
    <property type="entry name" value="Carboxypeptidase regulatory domain-like"/>
    <property type="match status" value="1"/>
</dbReference>
<feature type="domain" description="TonB-dependent receptor plug" evidence="12">
    <location>
        <begin position="225"/>
        <end position="330"/>
    </location>
</feature>
<name>L0G5A5_ECHVK</name>
<feature type="signal peptide" evidence="10">
    <location>
        <begin position="1"/>
        <end position="28"/>
    </location>
</feature>
<dbReference type="GO" id="GO:0009279">
    <property type="term" value="C:cell outer membrane"/>
    <property type="evidence" value="ECO:0007669"/>
    <property type="project" value="UniProtKB-SubCell"/>
</dbReference>
<evidence type="ECO:0000256" key="10">
    <source>
        <dbReference type="SAM" id="SignalP"/>
    </source>
</evidence>
<dbReference type="OrthoDB" id="9768177at2"/>
<dbReference type="InterPro" id="IPR023997">
    <property type="entry name" value="TonB-dep_OMP_SusC/RagA_CS"/>
</dbReference>
<keyword evidence="6 8" id="KW-0472">Membrane</keyword>
<keyword evidence="10" id="KW-0732">Signal</keyword>
<dbReference type="PATRIC" id="fig|926556.3.peg.4200"/>
<evidence type="ECO:0000256" key="4">
    <source>
        <dbReference type="ARBA" id="ARBA00022692"/>
    </source>
</evidence>
<dbReference type="PROSITE" id="PS52016">
    <property type="entry name" value="TONB_DEPENDENT_REC_3"/>
    <property type="match status" value="1"/>
</dbReference>
<dbReference type="Pfam" id="PF13715">
    <property type="entry name" value="CarbopepD_reg_2"/>
    <property type="match status" value="1"/>
</dbReference>
<protein>
    <submittedName>
        <fullName evidence="13">TonB-linked outer membrane protein, SusC/RagA family</fullName>
    </submittedName>
</protein>
<keyword evidence="5 9" id="KW-0798">TonB box</keyword>
<dbReference type="Gene3D" id="2.60.40.1120">
    <property type="entry name" value="Carboxypeptidase-like, regulatory domain"/>
    <property type="match status" value="1"/>
</dbReference>
<dbReference type="SUPFAM" id="SSF56935">
    <property type="entry name" value="Porins"/>
    <property type="match status" value="1"/>
</dbReference>
<evidence type="ECO:0000256" key="1">
    <source>
        <dbReference type="ARBA" id="ARBA00004571"/>
    </source>
</evidence>
<dbReference type="InterPro" id="IPR039426">
    <property type="entry name" value="TonB-dep_rcpt-like"/>
</dbReference>
<feature type="chain" id="PRO_5003942258" evidence="10">
    <location>
        <begin position="29"/>
        <end position="1123"/>
    </location>
</feature>
<dbReference type="InterPro" id="IPR008969">
    <property type="entry name" value="CarboxyPept-like_regulatory"/>
</dbReference>
<evidence type="ECO:0000259" key="11">
    <source>
        <dbReference type="Pfam" id="PF00593"/>
    </source>
</evidence>
<dbReference type="Proteomes" id="UP000010796">
    <property type="component" value="Chromosome"/>
</dbReference>
<dbReference type="FunFam" id="2.60.40.1120:FF:000003">
    <property type="entry name" value="Outer membrane protein Omp121"/>
    <property type="match status" value="1"/>
</dbReference>
<reference evidence="14" key="1">
    <citation type="submission" date="2012-02" db="EMBL/GenBank/DDBJ databases">
        <title>The complete genome of Echinicola vietnamensis DSM 17526.</title>
        <authorList>
            <person name="Lucas S."/>
            <person name="Copeland A."/>
            <person name="Lapidus A."/>
            <person name="Glavina del Rio T."/>
            <person name="Dalin E."/>
            <person name="Tice H."/>
            <person name="Bruce D."/>
            <person name="Goodwin L."/>
            <person name="Pitluck S."/>
            <person name="Peters L."/>
            <person name="Ovchinnikova G."/>
            <person name="Teshima H."/>
            <person name="Kyrpides N."/>
            <person name="Mavromatis K."/>
            <person name="Ivanova N."/>
            <person name="Brettin T."/>
            <person name="Detter J.C."/>
            <person name="Han C."/>
            <person name="Larimer F."/>
            <person name="Land M."/>
            <person name="Hauser L."/>
            <person name="Markowitz V."/>
            <person name="Cheng J.-F."/>
            <person name="Hugenholtz P."/>
            <person name="Woyke T."/>
            <person name="Wu D."/>
            <person name="Brambilla E."/>
            <person name="Klenk H.-P."/>
            <person name="Eisen J.A."/>
        </authorList>
    </citation>
    <scope>NUCLEOTIDE SEQUENCE [LARGE SCALE GENOMIC DNA]</scope>
    <source>
        <strain evidence="14">DSM 17526 / LMG 23754 / KMM 6221</strain>
    </source>
</reference>
<comment type="similarity">
    <text evidence="8 9">Belongs to the TonB-dependent receptor family.</text>
</comment>
<dbReference type="eggNOG" id="COG1629">
    <property type="taxonomic scope" value="Bacteria"/>
</dbReference>
<gene>
    <name evidence="13" type="ordered locus">Echvi_3989</name>
</gene>
<evidence type="ECO:0000256" key="8">
    <source>
        <dbReference type="PROSITE-ProRule" id="PRU01360"/>
    </source>
</evidence>
<evidence type="ECO:0000259" key="12">
    <source>
        <dbReference type="Pfam" id="PF07715"/>
    </source>
</evidence>
<dbReference type="KEGG" id="evi:Echvi_3989"/>
<evidence type="ECO:0000313" key="14">
    <source>
        <dbReference type="Proteomes" id="UP000010796"/>
    </source>
</evidence>
<dbReference type="InterPro" id="IPR036942">
    <property type="entry name" value="Beta-barrel_TonB_sf"/>
</dbReference>
<proteinExistence type="inferred from homology"/>
<dbReference type="Pfam" id="PF07715">
    <property type="entry name" value="Plug"/>
    <property type="match status" value="1"/>
</dbReference>
<dbReference type="HOGENOM" id="CLU_004317_1_1_10"/>
<dbReference type="NCBIfam" id="TIGR04056">
    <property type="entry name" value="OMP_RagA_SusC"/>
    <property type="match status" value="1"/>
</dbReference>
<dbReference type="Pfam" id="PF00593">
    <property type="entry name" value="TonB_dep_Rec_b-barrel"/>
    <property type="match status" value="1"/>
</dbReference>
<keyword evidence="3 8" id="KW-1134">Transmembrane beta strand</keyword>
<evidence type="ECO:0000313" key="13">
    <source>
        <dbReference type="EMBL" id="AGA80196.1"/>
    </source>
</evidence>
<organism evidence="13 14">
    <name type="scientific">Echinicola vietnamensis (strain DSM 17526 / LMG 23754 / KMM 6221)</name>
    <dbReference type="NCBI Taxonomy" id="926556"/>
    <lineage>
        <taxon>Bacteria</taxon>
        <taxon>Pseudomonadati</taxon>
        <taxon>Bacteroidota</taxon>
        <taxon>Cytophagia</taxon>
        <taxon>Cytophagales</taxon>
        <taxon>Cyclobacteriaceae</taxon>
        <taxon>Echinicola</taxon>
    </lineage>
</organism>
<evidence type="ECO:0000256" key="3">
    <source>
        <dbReference type="ARBA" id="ARBA00022452"/>
    </source>
</evidence>
<dbReference type="NCBIfam" id="TIGR04057">
    <property type="entry name" value="SusC_RagA_signa"/>
    <property type="match status" value="1"/>
</dbReference>
<evidence type="ECO:0000256" key="5">
    <source>
        <dbReference type="ARBA" id="ARBA00023077"/>
    </source>
</evidence>
<dbReference type="AlphaFoldDB" id="L0G5A5"/>
<dbReference type="InterPro" id="IPR023996">
    <property type="entry name" value="TonB-dep_OMP_SusC/RagA"/>
</dbReference>
<dbReference type="RefSeq" id="WP_015267733.1">
    <property type="nucleotide sequence ID" value="NC_019904.1"/>
</dbReference>
<comment type="subcellular location">
    <subcellularLocation>
        <location evidence="1 8">Cell outer membrane</location>
        <topology evidence="1 8">Multi-pass membrane protein</topology>
    </subcellularLocation>
</comment>
<dbReference type="Gene3D" id="2.40.170.20">
    <property type="entry name" value="TonB-dependent receptor, beta-barrel domain"/>
    <property type="match status" value="1"/>
</dbReference>
<keyword evidence="7 8" id="KW-0998">Cell outer membrane</keyword>
<dbReference type="EMBL" id="CP003346">
    <property type="protein sequence ID" value="AGA80196.1"/>
    <property type="molecule type" value="Genomic_DNA"/>
</dbReference>
<dbReference type="Gene3D" id="2.170.130.10">
    <property type="entry name" value="TonB-dependent receptor, plug domain"/>
    <property type="match status" value="1"/>
</dbReference>
<dbReference type="InterPro" id="IPR000531">
    <property type="entry name" value="Beta-barrel_TonB"/>
</dbReference>
<evidence type="ECO:0000256" key="6">
    <source>
        <dbReference type="ARBA" id="ARBA00023136"/>
    </source>
</evidence>
<keyword evidence="14" id="KW-1185">Reference proteome</keyword>
<dbReference type="STRING" id="926556.Echvi_3989"/>
<evidence type="ECO:0000256" key="9">
    <source>
        <dbReference type="RuleBase" id="RU003357"/>
    </source>
</evidence>
<sequence>MKQQLLVFRRKLLMRCLFLLMCMTGGLAHQHTFGSQQKDLESVFVTLSIEDEPVEKVLYVIEQKTEFRFAYDLDQVRNSAMVSIEAKEQSLLSVLEAISSKTQLKFKQINNTIHVSKAAPTTKSKVGPVQLEIVEVTGKVLDDTGAPLPGASVVVEGEPSRGTVTDMDGNYTIDAPEGATLVFSYIGFESKKVVVGSQSSINVTLAMSTSSLEEVVVVGYGTQKKLSVTGAVDQVGQEKLEGRPVATMSQALQGVSANLIVQQRNSEPGAGINLNIRGISTLGDNSPLIVIDGVIGGDINLLNPSDIESVSVLKDAGSAAIYGSRANNGVVLITTKQGKKNTRPKVTYNGLVGVNTPQFFTQPVHGYQNAMLRNESAFNAGRSEAVFSPEEIRQIRENGDTEWFAKEIFKNALQQNHNLSVSGGSENSTYLVSAGYTDQRSNFVGPEKGYTRYNFRMNLTNEFGRFKMSSRLAYTRRLIKDHSFSSGTLMADANRVPLYYTQKDSLGRYLTNDILQQFNPLGILEKGGFREHTDDNVFGNLSGELKLTDDLTMRGVFGFNMYSNNMYARTLQVDFYPRGIYGGDRNTRDENRKGLDLNSQLMLQYNKVFSDRHEINALVGVSNENHTDRGVGIYKRLTDPELGTPITETIINPDSYNSNQSSSENSLNSLFGRVSYDLDKKYFAEFSFRYDGSSKFREDIRWGFFPSASIGYRISEEDFMRNYRDRFGEVKIRSSYGVLGNQNVGNYQYQTTFFTFQNAYGFNNDAVGGTGFNYANPNIQWERAATFNIGADLDFLDGALTLSLDYFDKVTSDILVPPAVPGVFGTSLPDFNNGKVGNKGWEVTTTYRHRGELFEHTFSFNLADSKNKVLDFQGEERLTGVEELQVLLKEGYPFNSYVGLKRDGYFQTIVEAENGPKPEGLNVQPGDNRYVDVDGNGIINDEDKYVFGNPFPRMTFGLTYNVRVKGFDLNVFAQGVGSRTMMIRGEMVEPFHYNYGMTMYEHQLDYWTPQNPDARFPRLADNGSQSNTNNFRRGSDMYLFDAAYLRLKNVQVGYTLPKSLADKLGMQNCRAYLSGQNLFTLSKVDFVDPELSEFDNSMRNGGANSARAYPTMVYYGFGLDITF</sequence>
<feature type="domain" description="TonB-dependent receptor-like beta-barrel" evidence="11">
    <location>
        <begin position="514"/>
        <end position="960"/>
    </location>
</feature>